<proteinExistence type="predicted"/>
<evidence type="ECO:0000313" key="1">
    <source>
        <dbReference type="EMBL" id="ASJ79971.1"/>
    </source>
</evidence>
<organism evidence="1 2">
    <name type="scientific">Propionibacterium phage PacnesP2</name>
    <dbReference type="NCBI Taxonomy" id="1983621"/>
    <lineage>
        <taxon>Viruses</taxon>
        <taxon>Duplodnaviria</taxon>
        <taxon>Heunggongvirae</taxon>
        <taxon>Uroviricota</taxon>
        <taxon>Caudoviricetes</taxon>
        <taxon>Pahexavirus</taxon>
        <taxon>Pahexavirus pacnes201215</taxon>
    </lineage>
</organism>
<name>A0A220NT21_9CAUD</name>
<dbReference type="EMBL" id="KY926793">
    <property type="protein sequence ID" value="ASJ79971.1"/>
    <property type="molecule type" value="Genomic_DNA"/>
</dbReference>
<sequence>MIQHVQHRPLAPLKRALPTIEMGRQLARRISTQHASQPDSLTPTHYRATNIINRATEPGPPIIFDGPTIIINQAVEPNYSPKEAPLPSGLYSIHSRKISATRTIGSPSKASTASAGAAASNIENITSTWAKSADSPDWAILAARRKTRAGTACAVSSASANTQLRSPIFNV</sequence>
<accession>A0A220NT21</accession>
<evidence type="ECO:0000313" key="2">
    <source>
        <dbReference type="Proteomes" id="UP000223222"/>
    </source>
</evidence>
<protein>
    <submittedName>
        <fullName evidence="1">Uncharacterized protein</fullName>
    </submittedName>
</protein>
<reference evidence="1 2" key="1">
    <citation type="submission" date="2017-04" db="EMBL/GenBank/DDBJ databases">
        <title>Propionibacterium acnes-specific bacteriophage PacnesP2 genome sequence.</title>
        <authorList>
            <person name="Song H."/>
            <person name="Lee W.-J."/>
            <person name="Kim S."/>
            <person name="Kim J."/>
        </authorList>
    </citation>
    <scope>NUCLEOTIDE SEQUENCE [LARGE SCALE GENOMIC DNA]</scope>
</reference>
<dbReference type="Proteomes" id="UP000223222">
    <property type="component" value="Segment"/>
</dbReference>